<evidence type="ECO:0000259" key="8">
    <source>
        <dbReference type="Pfam" id="PF08704"/>
    </source>
</evidence>
<keyword evidence="5" id="KW-0819">tRNA processing</keyword>
<dbReference type="PANTHER" id="PTHR12133:SF1">
    <property type="entry name" value="TRNA (ADENINE(58)-N(1))-METHYLTRANSFERASE, MITOCHONDRIAL"/>
    <property type="match status" value="1"/>
</dbReference>
<dbReference type="GO" id="GO:0030488">
    <property type="term" value="P:tRNA methylation"/>
    <property type="evidence" value="ECO:0007669"/>
    <property type="project" value="InterPro"/>
</dbReference>
<evidence type="ECO:0000256" key="2">
    <source>
        <dbReference type="ARBA" id="ARBA00022603"/>
    </source>
</evidence>
<evidence type="ECO:0000313" key="11">
    <source>
        <dbReference type="RefSeq" id="XP_054831488.1"/>
    </source>
</evidence>
<dbReference type="CDD" id="cd02440">
    <property type="entry name" value="AdoMet_MTases"/>
    <property type="match status" value="1"/>
</dbReference>
<evidence type="ECO:0000313" key="10">
    <source>
        <dbReference type="Proteomes" id="UP001190640"/>
    </source>
</evidence>
<evidence type="ECO:0000256" key="4">
    <source>
        <dbReference type="ARBA" id="ARBA00022691"/>
    </source>
</evidence>
<comment type="catalytic activity">
    <reaction evidence="6">
        <text>an adenosine in mRNA + S-adenosyl-L-methionine = an N(1)-methyladenosine in mRNA + S-adenosyl-L-homocysteine + H(+)</text>
        <dbReference type="Rhea" id="RHEA:55392"/>
        <dbReference type="Rhea" id="RHEA-COMP:12414"/>
        <dbReference type="Rhea" id="RHEA-COMP:12415"/>
        <dbReference type="ChEBI" id="CHEBI:15378"/>
        <dbReference type="ChEBI" id="CHEBI:57856"/>
        <dbReference type="ChEBI" id="CHEBI:59789"/>
        <dbReference type="ChEBI" id="CHEBI:74411"/>
        <dbReference type="ChEBI" id="CHEBI:74491"/>
    </reaction>
</comment>
<protein>
    <recommendedName>
        <fullName evidence="1">tRNA (adenine(58)-N(1))-methyltransferase</fullName>
        <ecNumber evidence="1">2.1.1.220</ecNumber>
    </recommendedName>
</protein>
<sequence>MWWRKGQLGLRVLRGETWAAVMSQARRKQAPREDERTACSFQGRLAKICGSLATSERLAKYAAALPALGCPPGNRRLFSSSGRNGDGGESEGQADPPVSVLPVVQRASAHLTENRRKRAWEKSLSPLERVSRLVPEEFLSEEISALRSTEAKESKQELCVKEEEPSLFSTRVPQAQSHLGPDLGPEPLLHTVSKNIPFQLGELILAVSPRRRHSDYRKLCKLTSGGLLTTTWGAIPYEEILGKLPGQFILTSTGQMFLIRRPALEDYVLLMKRGPTISYPKDMNAMLLLMDISQGDIVLEAGSGSGAMSLFLSRAVGPQGHVISYEIRKDHHIIAKTNYQNWRASWEIGHTVVWPDNVEFINEDISTAAEGLKMKTFDAIALDMVIPQNVLTVIASSLKQGGVCAVYVANITQVIDLLEAVRTSKSTLFCEKVVEVTHRDWLVHPVMQKYGTTFQHMKSKGKIVNEPTCHNEDEELYAEQNENDVFVSDKARPPYIARPRLWQIGHTVFLVKLRKFNSPNPNTAQDDVCCTEDCILPELHK</sequence>
<dbReference type="GO" id="GO:0005739">
    <property type="term" value="C:mitochondrion"/>
    <property type="evidence" value="ECO:0007669"/>
    <property type="project" value="TreeGrafter"/>
</dbReference>
<dbReference type="FunFam" id="3.10.330.20:FF:000003">
    <property type="entry name" value="tRNA (Adenine(58)-N(1))-methyltransferase, mitochondrial isoform X1"/>
    <property type="match status" value="1"/>
</dbReference>
<dbReference type="GO" id="GO:0031515">
    <property type="term" value="C:tRNA (m1A) methyltransferase complex"/>
    <property type="evidence" value="ECO:0007669"/>
    <property type="project" value="InterPro"/>
</dbReference>
<dbReference type="Pfam" id="PF08704">
    <property type="entry name" value="GCD14"/>
    <property type="match status" value="1"/>
</dbReference>
<feature type="domain" description="tRNA (adenine(58)-N(1))-methyltransferase catalytic subunit TRM61 C-terminal" evidence="8">
    <location>
        <begin position="273"/>
        <end position="511"/>
    </location>
</feature>
<organism evidence="10 11">
    <name type="scientific">Eublepharis macularius</name>
    <name type="common">Leopard gecko</name>
    <name type="synonym">Cyrtodactylus macularius</name>
    <dbReference type="NCBI Taxonomy" id="481883"/>
    <lineage>
        <taxon>Eukaryota</taxon>
        <taxon>Metazoa</taxon>
        <taxon>Chordata</taxon>
        <taxon>Craniata</taxon>
        <taxon>Vertebrata</taxon>
        <taxon>Euteleostomi</taxon>
        <taxon>Lepidosauria</taxon>
        <taxon>Squamata</taxon>
        <taxon>Bifurcata</taxon>
        <taxon>Gekkota</taxon>
        <taxon>Eublepharidae</taxon>
        <taxon>Eublepharinae</taxon>
        <taxon>Eublepharis</taxon>
    </lineage>
</organism>
<reference evidence="11" key="1">
    <citation type="submission" date="2025-08" db="UniProtKB">
        <authorList>
            <consortium name="RefSeq"/>
        </authorList>
    </citation>
    <scope>IDENTIFICATION</scope>
    <source>
        <tissue evidence="11">Blood</tissue>
    </source>
</reference>
<dbReference type="EC" id="2.1.1.220" evidence="1"/>
<dbReference type="Gene3D" id="3.40.50.150">
    <property type="entry name" value="Vaccinia Virus protein VP39"/>
    <property type="match status" value="1"/>
</dbReference>
<dbReference type="Proteomes" id="UP001190640">
    <property type="component" value="Chromosome 1"/>
</dbReference>
<keyword evidence="2" id="KW-0489">Methyltransferase</keyword>
<dbReference type="CTD" id="55006"/>
<evidence type="ECO:0000256" key="5">
    <source>
        <dbReference type="ARBA" id="ARBA00022694"/>
    </source>
</evidence>
<dbReference type="KEGG" id="emc:129327054"/>
<dbReference type="GeneID" id="129327054"/>
<gene>
    <name evidence="11" type="primary">TRMT61B</name>
</gene>
<dbReference type="AlphaFoldDB" id="A0AA97J511"/>
<evidence type="ECO:0000259" key="9">
    <source>
        <dbReference type="Pfam" id="PF21985"/>
    </source>
</evidence>
<dbReference type="RefSeq" id="XP_054831488.1">
    <property type="nucleotide sequence ID" value="XM_054975513.1"/>
</dbReference>
<dbReference type="InterPro" id="IPR029063">
    <property type="entry name" value="SAM-dependent_MTases_sf"/>
</dbReference>
<name>A0AA97J511_EUBMA</name>
<evidence type="ECO:0000256" key="1">
    <source>
        <dbReference type="ARBA" id="ARBA00012796"/>
    </source>
</evidence>
<dbReference type="Gene3D" id="3.10.330.20">
    <property type="match status" value="1"/>
</dbReference>
<dbReference type="Pfam" id="PF21985">
    <property type="entry name" value="TR61B_FKBP-like"/>
    <property type="match status" value="1"/>
</dbReference>
<feature type="region of interest" description="Disordered" evidence="7">
    <location>
        <begin position="76"/>
        <end position="97"/>
    </location>
</feature>
<evidence type="ECO:0000256" key="6">
    <source>
        <dbReference type="ARBA" id="ARBA00048481"/>
    </source>
</evidence>
<dbReference type="InterPro" id="IPR054151">
    <property type="entry name" value="TR61B_FKBP-like"/>
</dbReference>
<dbReference type="PROSITE" id="PS51620">
    <property type="entry name" value="SAM_TRM61"/>
    <property type="match status" value="1"/>
</dbReference>
<dbReference type="GO" id="GO:0160107">
    <property type="term" value="F:tRNA (adenine(58)-N1)-methyltransferase activity"/>
    <property type="evidence" value="ECO:0007669"/>
    <property type="project" value="UniProtKB-EC"/>
</dbReference>
<evidence type="ECO:0000256" key="3">
    <source>
        <dbReference type="ARBA" id="ARBA00022679"/>
    </source>
</evidence>
<dbReference type="InterPro" id="IPR014816">
    <property type="entry name" value="tRNA_MeTrfase_Gcd14"/>
</dbReference>
<dbReference type="SUPFAM" id="SSF53335">
    <property type="entry name" value="S-adenosyl-L-methionine-dependent methyltransferases"/>
    <property type="match status" value="1"/>
</dbReference>
<keyword evidence="10" id="KW-1185">Reference proteome</keyword>
<dbReference type="FunFam" id="3.40.50.150:FF:000181">
    <property type="entry name" value="tRNA (Adenine(58)-N(1))-methyltransferase, mitochondrial isoform X4"/>
    <property type="match status" value="1"/>
</dbReference>
<keyword evidence="4" id="KW-0949">S-adenosyl-L-methionine</keyword>
<evidence type="ECO:0000256" key="7">
    <source>
        <dbReference type="SAM" id="MobiDB-lite"/>
    </source>
</evidence>
<feature type="domain" description="TR61B FKBP-like" evidence="9">
    <location>
        <begin position="201"/>
        <end position="254"/>
    </location>
</feature>
<accession>A0AA97J511</accession>
<keyword evidence="3" id="KW-0808">Transferase</keyword>
<dbReference type="PANTHER" id="PTHR12133">
    <property type="entry name" value="TRNA (ADENINE(58)-N(1))-METHYLTRANSFERASE"/>
    <property type="match status" value="1"/>
</dbReference>
<dbReference type="InterPro" id="IPR049470">
    <property type="entry name" value="TRM61_C"/>
</dbReference>
<proteinExistence type="predicted"/>